<sequence>MSNSTSSRLLMLWVPLAGFVIWAGYLIGTEHRLHLFQFLPFLFLAACPLMHIFMHKHHGGHKDKIDKD</sequence>
<dbReference type="AlphaFoldDB" id="A0A0F9U3V0"/>
<dbReference type="InterPro" id="IPR021682">
    <property type="entry name" value="DUF2933"/>
</dbReference>
<feature type="transmembrane region" description="Helical" evidence="1">
    <location>
        <begin position="9"/>
        <end position="28"/>
    </location>
</feature>
<keyword evidence="1" id="KW-1133">Transmembrane helix</keyword>
<proteinExistence type="predicted"/>
<accession>A0A0F9U3V0</accession>
<dbReference type="EMBL" id="LAZR01000207">
    <property type="protein sequence ID" value="KKN81987.1"/>
    <property type="molecule type" value="Genomic_DNA"/>
</dbReference>
<name>A0A0F9U3V0_9ZZZZ</name>
<dbReference type="Pfam" id="PF11666">
    <property type="entry name" value="DUF2933"/>
    <property type="match status" value="1"/>
</dbReference>
<feature type="transmembrane region" description="Helical" evidence="1">
    <location>
        <begin position="34"/>
        <end position="54"/>
    </location>
</feature>
<comment type="caution">
    <text evidence="2">The sequence shown here is derived from an EMBL/GenBank/DDBJ whole genome shotgun (WGS) entry which is preliminary data.</text>
</comment>
<keyword evidence="1" id="KW-0472">Membrane</keyword>
<evidence type="ECO:0008006" key="3">
    <source>
        <dbReference type="Google" id="ProtNLM"/>
    </source>
</evidence>
<reference evidence="2" key="1">
    <citation type="journal article" date="2015" name="Nature">
        <title>Complex archaea that bridge the gap between prokaryotes and eukaryotes.</title>
        <authorList>
            <person name="Spang A."/>
            <person name="Saw J.H."/>
            <person name="Jorgensen S.L."/>
            <person name="Zaremba-Niedzwiedzka K."/>
            <person name="Martijn J."/>
            <person name="Lind A.E."/>
            <person name="van Eijk R."/>
            <person name="Schleper C."/>
            <person name="Guy L."/>
            <person name="Ettema T.J."/>
        </authorList>
    </citation>
    <scope>NUCLEOTIDE SEQUENCE</scope>
</reference>
<gene>
    <name evidence="2" type="ORF">LCGC14_0314340</name>
</gene>
<organism evidence="2">
    <name type="scientific">marine sediment metagenome</name>
    <dbReference type="NCBI Taxonomy" id="412755"/>
    <lineage>
        <taxon>unclassified sequences</taxon>
        <taxon>metagenomes</taxon>
        <taxon>ecological metagenomes</taxon>
    </lineage>
</organism>
<keyword evidence="1" id="KW-0812">Transmembrane</keyword>
<evidence type="ECO:0000313" key="2">
    <source>
        <dbReference type="EMBL" id="KKN81987.1"/>
    </source>
</evidence>
<protein>
    <recommendedName>
        <fullName evidence="3">DUF2933 domain-containing protein</fullName>
    </recommendedName>
</protein>
<evidence type="ECO:0000256" key="1">
    <source>
        <dbReference type="SAM" id="Phobius"/>
    </source>
</evidence>